<sequence>MNYINFILEHSKNTHRRRCSMSEVWGSWSWLFSYHDSDSILSASTAVQHPSITEMPYEQAATLANSCLGPGYWDKLKASRHPDRP</sequence>
<dbReference type="AlphaFoldDB" id="A0AA38IJA7"/>
<comment type="caution">
    <text evidence="1">The sequence shown here is derived from an EMBL/GenBank/DDBJ whole genome shotgun (WGS) entry which is preliminary data.</text>
</comment>
<gene>
    <name evidence="1" type="ORF">Zmor_015368</name>
</gene>
<organism evidence="1 2">
    <name type="scientific">Zophobas morio</name>
    <dbReference type="NCBI Taxonomy" id="2755281"/>
    <lineage>
        <taxon>Eukaryota</taxon>
        <taxon>Metazoa</taxon>
        <taxon>Ecdysozoa</taxon>
        <taxon>Arthropoda</taxon>
        <taxon>Hexapoda</taxon>
        <taxon>Insecta</taxon>
        <taxon>Pterygota</taxon>
        <taxon>Neoptera</taxon>
        <taxon>Endopterygota</taxon>
        <taxon>Coleoptera</taxon>
        <taxon>Polyphaga</taxon>
        <taxon>Cucujiformia</taxon>
        <taxon>Tenebrionidae</taxon>
        <taxon>Zophobas</taxon>
    </lineage>
</organism>
<evidence type="ECO:0000313" key="2">
    <source>
        <dbReference type="Proteomes" id="UP001168821"/>
    </source>
</evidence>
<dbReference type="EMBL" id="JALNTZ010000004">
    <property type="protein sequence ID" value="KAJ3656281.1"/>
    <property type="molecule type" value="Genomic_DNA"/>
</dbReference>
<dbReference type="Proteomes" id="UP001168821">
    <property type="component" value="Unassembled WGS sequence"/>
</dbReference>
<name>A0AA38IJA7_9CUCU</name>
<keyword evidence="2" id="KW-1185">Reference proteome</keyword>
<protein>
    <submittedName>
        <fullName evidence="1">Uncharacterized protein</fullName>
    </submittedName>
</protein>
<reference evidence="1" key="1">
    <citation type="journal article" date="2023" name="G3 (Bethesda)">
        <title>Whole genome assemblies of Zophobas morio and Tenebrio molitor.</title>
        <authorList>
            <person name="Kaur S."/>
            <person name="Stinson S.A."/>
            <person name="diCenzo G.C."/>
        </authorList>
    </citation>
    <scope>NUCLEOTIDE SEQUENCE</scope>
    <source>
        <strain evidence="1">QUZm001</strain>
    </source>
</reference>
<evidence type="ECO:0000313" key="1">
    <source>
        <dbReference type="EMBL" id="KAJ3656281.1"/>
    </source>
</evidence>
<proteinExistence type="predicted"/>
<accession>A0AA38IJA7</accession>